<dbReference type="PATRIC" id="fig|1235786.3.peg.109"/>
<dbReference type="EMBL" id="ASSN01000002">
    <property type="protein sequence ID" value="EOS06142.1"/>
    <property type="molecule type" value="Genomic_DNA"/>
</dbReference>
<sequence length="47" mass="5195">MESRKVIITWIAVTVAVMFALPFAVAGFASECSGMALCMILFHDFIR</sequence>
<comment type="caution">
    <text evidence="2">The sequence shown here is derived from an EMBL/GenBank/DDBJ whole genome shotgun (WGS) entry which is preliminary data.</text>
</comment>
<evidence type="ECO:0000256" key="1">
    <source>
        <dbReference type="SAM" id="Phobius"/>
    </source>
</evidence>
<reference evidence="2 3" key="1">
    <citation type="submission" date="2013-04" db="EMBL/GenBank/DDBJ databases">
        <title>The Genome Sequence of Bacteroides vulgatus dnLKV7.</title>
        <authorList>
            <consortium name="The Broad Institute Genomics Platform"/>
            <consortium name="The Broad Institute Genome Sequencing Center for Infectious Disease"/>
            <person name="Earl A."/>
            <person name="Xavier R."/>
            <person name="Kuhn K."/>
            <person name="Stappenbeck T."/>
            <person name="Walker B."/>
            <person name="Young S."/>
            <person name="Zeng Q."/>
            <person name="Gargeya S."/>
            <person name="Fitzgerald M."/>
            <person name="Haas B."/>
            <person name="Abouelleil A."/>
            <person name="Allen A.W."/>
            <person name="Alvarado L."/>
            <person name="Arachchi H.M."/>
            <person name="Berlin A.M."/>
            <person name="Chapman S.B."/>
            <person name="Gainer-Dewar J."/>
            <person name="Goldberg J."/>
            <person name="Griggs A."/>
            <person name="Gujja S."/>
            <person name="Hansen M."/>
            <person name="Howarth C."/>
            <person name="Imamovic A."/>
            <person name="Ireland A."/>
            <person name="Larimer J."/>
            <person name="McCowan C."/>
            <person name="Murphy C."/>
            <person name="Pearson M."/>
            <person name="Poon T.W."/>
            <person name="Priest M."/>
            <person name="Roberts A."/>
            <person name="Saif S."/>
            <person name="Shea T."/>
            <person name="Sisk P."/>
            <person name="Sykes S."/>
            <person name="Wortman J."/>
            <person name="Nusbaum C."/>
            <person name="Birren B."/>
        </authorList>
    </citation>
    <scope>NUCLEOTIDE SEQUENCE [LARGE SCALE GENOMIC DNA]</scope>
    <source>
        <strain evidence="3">dnLKV7</strain>
    </source>
</reference>
<name>R9HQ68_PHOVU</name>
<gene>
    <name evidence="2" type="ORF">C800_00097</name>
</gene>
<keyword evidence="1" id="KW-1133">Transmembrane helix</keyword>
<dbReference type="RefSeq" id="WP_016269985.1">
    <property type="nucleotide sequence ID" value="NZ_KE159465.1"/>
</dbReference>
<keyword evidence="1" id="KW-0472">Membrane</keyword>
<dbReference type="Proteomes" id="UP000014151">
    <property type="component" value="Unassembled WGS sequence"/>
</dbReference>
<protein>
    <submittedName>
        <fullName evidence="2">Uncharacterized protein</fullName>
    </submittedName>
</protein>
<dbReference type="HOGENOM" id="CLU_3165033_0_0_10"/>
<dbReference type="AlphaFoldDB" id="R9HQ68"/>
<evidence type="ECO:0000313" key="3">
    <source>
        <dbReference type="Proteomes" id="UP000014151"/>
    </source>
</evidence>
<proteinExistence type="predicted"/>
<organism evidence="2 3">
    <name type="scientific">Phocaeicola vulgatus dnLKV7</name>
    <dbReference type="NCBI Taxonomy" id="1235786"/>
    <lineage>
        <taxon>Bacteria</taxon>
        <taxon>Pseudomonadati</taxon>
        <taxon>Bacteroidota</taxon>
        <taxon>Bacteroidia</taxon>
        <taxon>Bacteroidales</taxon>
        <taxon>Bacteroidaceae</taxon>
        <taxon>Phocaeicola</taxon>
    </lineage>
</organism>
<feature type="transmembrane region" description="Helical" evidence="1">
    <location>
        <begin position="7"/>
        <end position="29"/>
    </location>
</feature>
<keyword evidence="1" id="KW-0812">Transmembrane</keyword>
<evidence type="ECO:0000313" key="2">
    <source>
        <dbReference type="EMBL" id="EOS06142.1"/>
    </source>
</evidence>
<accession>R9HQ68</accession>